<feature type="domain" description="ZZ-type" evidence="8">
    <location>
        <begin position="278"/>
        <end position="330"/>
    </location>
</feature>
<evidence type="ECO:0000256" key="3">
    <source>
        <dbReference type="ARBA" id="ARBA00022833"/>
    </source>
</evidence>
<feature type="compositionally biased region" description="Gly residues" evidence="6">
    <location>
        <begin position="1"/>
        <end position="19"/>
    </location>
</feature>
<organism evidence="9 10">
    <name type="scientific">Chloropicon roscoffensis</name>
    <dbReference type="NCBI Taxonomy" id="1461544"/>
    <lineage>
        <taxon>Eukaryota</taxon>
        <taxon>Viridiplantae</taxon>
        <taxon>Chlorophyta</taxon>
        <taxon>Chloropicophyceae</taxon>
        <taxon>Chloropicales</taxon>
        <taxon>Chloropicaceae</taxon>
        <taxon>Chloropicon</taxon>
    </lineage>
</organism>
<evidence type="ECO:0000313" key="9">
    <source>
        <dbReference type="EMBL" id="WZN65171.1"/>
    </source>
</evidence>
<evidence type="ECO:0000256" key="1">
    <source>
        <dbReference type="ARBA" id="ARBA00022723"/>
    </source>
</evidence>
<feature type="region of interest" description="Disordered" evidence="6">
    <location>
        <begin position="109"/>
        <end position="131"/>
    </location>
</feature>
<dbReference type="SUPFAM" id="SSF57850">
    <property type="entry name" value="RING/U-box"/>
    <property type="match status" value="1"/>
</dbReference>
<evidence type="ECO:0000256" key="5">
    <source>
        <dbReference type="SAM" id="Coils"/>
    </source>
</evidence>
<sequence length="847" mass="88332">MSQPEDGGGVEGGGSGGSGDELPRPDPEDSLPSFPLLSIKVKTMAPATHDLTVNSESTVLALKQEVMRVSGVEAARQRLLFCGRVLADDARTLNEVGVRDGHTLHMVERPADLPPQPQNDVPPPPAAQQLPPRGVHRVAIGTINTGAGGAENQTAVNRLITDLISAFGNTLGGAGARPAGAPGDPAAQGSTLPPGVQLQQLEISVGAGPAASTGAAAASPDDTAPRHAHPIAALDAFIGQLSRTLEGHSESLDFETGRRPVVSSGNPGPETSNENARHLAVECDLCGQCPIRGSRYKSLRHDNYDLCERCVRTERAREQEPFVQVDLPLLNQIHLDAFMAGRRGGARAAAVERARAALESVLGADGTPEGDSGEEGLDRRSVLALCELMRRARELLGGQAHSFLRRQHEAITSQAGEIGEDGGRHGVQAALVQTSSVLNAIGGIFIELGRLFGGVHLSAAGQTSAISQGVFQSQHSLGYVSANGSQVSVPAPASQGGAGLFPQHLAWLAPPGGAQGQRRPAPPTAPAAAAATTAARVQVPASTAAATTAARVQVPTPAPAPAGQSAVSVDNVGRVIQEQAAAARQRQIQVAVQQRAQMNAMAQSTVDSAIRAREAARQAAAAASRRQVEAAARIEQDLRRRLAESERAVATLRTELEAAREQEKQRAREEQKAKEAAAAAAASVAKEKEKAPAAVAVPKEAATGAKGLGLGGLGLKQRRKTGREETAEAAPKGLGLGGPGLKPRRTVARTREVAPQARPAPKQPSSSAASSSNPLQGLMQGLMQGLGEPRGPATEEDEEDFETCMQKELSGEDQARWMATIARDELEQQEMRMIQFSDAYLSLDNID</sequence>
<dbReference type="Pfam" id="PF00569">
    <property type="entry name" value="ZZ"/>
    <property type="match status" value="1"/>
</dbReference>
<dbReference type="Gene3D" id="3.10.20.90">
    <property type="entry name" value="Phosphatidylinositol 3-kinase Catalytic Subunit, Chain A, domain 1"/>
    <property type="match status" value="1"/>
</dbReference>
<dbReference type="GO" id="GO:0008270">
    <property type="term" value="F:zinc ion binding"/>
    <property type="evidence" value="ECO:0007669"/>
    <property type="project" value="UniProtKB-KW"/>
</dbReference>
<feature type="compositionally biased region" description="Low complexity" evidence="6">
    <location>
        <begin position="754"/>
        <end position="787"/>
    </location>
</feature>
<dbReference type="GO" id="GO:0036503">
    <property type="term" value="P:ERAD pathway"/>
    <property type="evidence" value="ECO:0007669"/>
    <property type="project" value="TreeGrafter"/>
</dbReference>
<feature type="domain" description="Ubiquitin-like" evidence="7">
    <location>
        <begin position="37"/>
        <end position="109"/>
    </location>
</feature>
<dbReference type="InterPro" id="IPR000626">
    <property type="entry name" value="Ubiquitin-like_dom"/>
</dbReference>
<dbReference type="InterPro" id="IPR000433">
    <property type="entry name" value="Znf_ZZ"/>
</dbReference>
<evidence type="ECO:0000259" key="7">
    <source>
        <dbReference type="PROSITE" id="PS50053"/>
    </source>
</evidence>
<keyword evidence="3" id="KW-0862">Zinc</keyword>
<dbReference type="PANTHER" id="PTHR15204:SF0">
    <property type="entry name" value="LARGE PROLINE-RICH PROTEIN BAG6"/>
    <property type="match status" value="1"/>
</dbReference>
<dbReference type="SMART" id="SM00291">
    <property type="entry name" value="ZnF_ZZ"/>
    <property type="match status" value="1"/>
</dbReference>
<evidence type="ECO:0000313" key="10">
    <source>
        <dbReference type="Proteomes" id="UP001472866"/>
    </source>
</evidence>
<dbReference type="Proteomes" id="UP001472866">
    <property type="component" value="Chromosome 11"/>
</dbReference>
<evidence type="ECO:0008006" key="11">
    <source>
        <dbReference type="Google" id="ProtNLM"/>
    </source>
</evidence>
<accession>A0AAX4PGI4</accession>
<dbReference type="PROSITE" id="PS50135">
    <property type="entry name" value="ZF_ZZ_2"/>
    <property type="match status" value="1"/>
</dbReference>
<dbReference type="SUPFAM" id="SSF54236">
    <property type="entry name" value="Ubiquitin-like"/>
    <property type="match status" value="1"/>
</dbReference>
<protein>
    <recommendedName>
        <fullName evidence="11">Ubiquitin-like domain-containing protein</fullName>
    </recommendedName>
</protein>
<keyword evidence="2 4" id="KW-0863">Zinc-finger</keyword>
<evidence type="ECO:0000256" key="2">
    <source>
        <dbReference type="ARBA" id="ARBA00022771"/>
    </source>
</evidence>
<dbReference type="InterPro" id="IPR029071">
    <property type="entry name" value="Ubiquitin-like_domsf"/>
</dbReference>
<feature type="compositionally biased region" description="Pro residues" evidence="6">
    <location>
        <begin position="112"/>
        <end position="126"/>
    </location>
</feature>
<keyword evidence="10" id="KW-1185">Reference proteome</keyword>
<dbReference type="GO" id="GO:0051787">
    <property type="term" value="F:misfolded protein binding"/>
    <property type="evidence" value="ECO:0007669"/>
    <property type="project" value="TreeGrafter"/>
</dbReference>
<reference evidence="9 10" key="1">
    <citation type="submission" date="2024-03" db="EMBL/GenBank/DDBJ databases">
        <title>Complete genome sequence of the green alga Chloropicon roscoffensis RCC1871.</title>
        <authorList>
            <person name="Lemieux C."/>
            <person name="Pombert J.-F."/>
            <person name="Otis C."/>
            <person name="Turmel M."/>
        </authorList>
    </citation>
    <scope>NUCLEOTIDE SEQUENCE [LARGE SCALE GENOMIC DNA]</scope>
    <source>
        <strain evidence="9 10">RCC1871</strain>
    </source>
</reference>
<dbReference type="PANTHER" id="PTHR15204">
    <property type="entry name" value="LARGE PROLINE-RICH PROTEIN BAG6"/>
    <property type="match status" value="1"/>
</dbReference>
<dbReference type="GO" id="GO:0071818">
    <property type="term" value="C:BAT3 complex"/>
    <property type="evidence" value="ECO:0007669"/>
    <property type="project" value="TreeGrafter"/>
</dbReference>
<proteinExistence type="predicted"/>
<dbReference type="Gene3D" id="3.30.60.90">
    <property type="match status" value="1"/>
</dbReference>
<dbReference type="InterPro" id="IPR043145">
    <property type="entry name" value="Znf_ZZ_sf"/>
</dbReference>
<gene>
    <name evidence="9" type="ORF">HKI87_11g67280</name>
</gene>
<dbReference type="SMART" id="SM00213">
    <property type="entry name" value="UBQ"/>
    <property type="match status" value="1"/>
</dbReference>
<dbReference type="PROSITE" id="PS01357">
    <property type="entry name" value="ZF_ZZ_1"/>
    <property type="match status" value="1"/>
</dbReference>
<keyword evidence="5" id="KW-0175">Coiled coil</keyword>
<feature type="coiled-coil region" evidence="5">
    <location>
        <begin position="628"/>
        <end position="680"/>
    </location>
</feature>
<name>A0AAX4PGI4_9CHLO</name>
<evidence type="ECO:0000256" key="4">
    <source>
        <dbReference type="PROSITE-ProRule" id="PRU00228"/>
    </source>
</evidence>
<dbReference type="GO" id="GO:0031593">
    <property type="term" value="F:polyubiquitin modification-dependent protein binding"/>
    <property type="evidence" value="ECO:0007669"/>
    <property type="project" value="TreeGrafter"/>
</dbReference>
<feature type="region of interest" description="Disordered" evidence="6">
    <location>
        <begin position="704"/>
        <end position="802"/>
    </location>
</feature>
<dbReference type="PROSITE" id="PS50053">
    <property type="entry name" value="UBIQUITIN_2"/>
    <property type="match status" value="1"/>
</dbReference>
<evidence type="ECO:0000259" key="8">
    <source>
        <dbReference type="PROSITE" id="PS50135"/>
    </source>
</evidence>
<dbReference type="AlphaFoldDB" id="A0AAX4PGI4"/>
<dbReference type="Pfam" id="PF00240">
    <property type="entry name" value="ubiquitin"/>
    <property type="match status" value="1"/>
</dbReference>
<dbReference type="EMBL" id="CP151511">
    <property type="protein sequence ID" value="WZN65171.1"/>
    <property type="molecule type" value="Genomic_DNA"/>
</dbReference>
<feature type="region of interest" description="Disordered" evidence="6">
    <location>
        <begin position="1"/>
        <end position="34"/>
    </location>
</feature>
<evidence type="ECO:0000256" key="6">
    <source>
        <dbReference type="SAM" id="MobiDB-lite"/>
    </source>
</evidence>
<keyword evidence="1" id="KW-0479">Metal-binding</keyword>